<keyword evidence="3" id="KW-1185">Reference proteome</keyword>
<evidence type="ECO:0000313" key="2">
    <source>
        <dbReference type="EMBL" id="OUD10607.1"/>
    </source>
</evidence>
<comment type="caution">
    <text evidence="2">The sequence shown here is derived from an EMBL/GenBank/DDBJ whole genome shotgun (WGS) entry which is preliminary data.</text>
</comment>
<dbReference type="InterPro" id="IPR006141">
    <property type="entry name" value="Intein_N"/>
</dbReference>
<evidence type="ECO:0000313" key="3">
    <source>
        <dbReference type="Proteomes" id="UP000194664"/>
    </source>
</evidence>
<dbReference type="Pfam" id="PF00353">
    <property type="entry name" value="HemolysinCabind"/>
    <property type="match status" value="2"/>
</dbReference>
<dbReference type="SUPFAM" id="SSF51120">
    <property type="entry name" value="beta-Roll"/>
    <property type="match status" value="1"/>
</dbReference>
<dbReference type="SUPFAM" id="SSF51294">
    <property type="entry name" value="Hedgehog/intein (Hint) domain"/>
    <property type="match status" value="1"/>
</dbReference>
<reference evidence="2 3" key="1">
    <citation type="submission" date="2016-12" db="EMBL/GenBank/DDBJ databases">
        <title>The draft genome sequence of HSLHS2.</title>
        <authorList>
            <person name="Hu D."/>
            <person name="Wang L."/>
            <person name="Shao Z."/>
        </authorList>
    </citation>
    <scope>NUCLEOTIDE SEQUENCE [LARGE SCALE GENOMIC DNA]</scope>
    <source>
        <strain evidence="2">MCCC 1A06712</strain>
    </source>
</reference>
<dbReference type="InterPro" id="IPR028992">
    <property type="entry name" value="Hedgehog/Intein_dom"/>
</dbReference>
<dbReference type="PRINTS" id="PR00313">
    <property type="entry name" value="CABNDNGRPT"/>
</dbReference>
<accession>A0A251X1P0</accession>
<dbReference type="Gene3D" id="2.170.16.10">
    <property type="entry name" value="Hedgehog/Intein (Hint) domain"/>
    <property type="match status" value="1"/>
</dbReference>
<evidence type="ECO:0000259" key="1">
    <source>
        <dbReference type="Pfam" id="PF13403"/>
    </source>
</evidence>
<dbReference type="Proteomes" id="UP000194664">
    <property type="component" value="Unassembled WGS sequence"/>
</dbReference>
<dbReference type="PROSITE" id="PS50817">
    <property type="entry name" value="INTEIN_N_TER"/>
    <property type="match status" value="1"/>
</dbReference>
<dbReference type="InterPro" id="IPR011049">
    <property type="entry name" value="Serralysin-like_metalloprot_C"/>
</dbReference>
<dbReference type="InterPro" id="IPR036844">
    <property type="entry name" value="Hint_dom_sf"/>
</dbReference>
<protein>
    <recommendedName>
        <fullName evidence="1">Hedgehog/Intein (Hint) domain-containing protein</fullName>
    </recommendedName>
</protein>
<sequence>MPTEVSSNQFYRLDFSLLGADLGGLTNLNVANDLDQVSGTINDQNGVISSGAEANATFTQDGGEPTELTFLGAGTISLVSLLGIELYPREVMLFEAGGEFFLFAPDGLPPLSSTQFSLNLDANAEFVLESGPDGTVDGLETGEVMGLGYTDRQGDQITDGADTIFGNGGDDVILSAGGDDFVYGGDGNDTITGGAGADSLFGDQGSDVFIGGNDGDVIAGGEDADGTDFDTLDLTGTNVATINYADDTRENGTVVFDDGTSLVFSEIENVIPCFTTGSQVATPKGLVAVEDLKQGDLVITRDNGIQPIAWAGQRSLSRAELEKDPKLRPILIPKDTFGENQPDRDIMVSPNHRLLLSGGDVELLFGEHEVFSAAKFLVGLRGIKRVAATSVSYVHFMCERHEVVCSDSFWSESFQPGDYSLGGVDAAQRRELLQLFPELKTKSGLSAYKTARLDLKRFEANSLLRNSI</sequence>
<dbReference type="GO" id="GO:0016539">
    <property type="term" value="P:intein-mediated protein splicing"/>
    <property type="evidence" value="ECO:0007669"/>
    <property type="project" value="InterPro"/>
</dbReference>
<organism evidence="2 3">
    <name type="scientific">Marivivens niveibacter</name>
    <dbReference type="NCBI Taxonomy" id="1930667"/>
    <lineage>
        <taxon>Bacteria</taxon>
        <taxon>Pseudomonadati</taxon>
        <taxon>Pseudomonadota</taxon>
        <taxon>Alphaproteobacteria</taxon>
        <taxon>Rhodobacterales</taxon>
        <taxon>Paracoccaceae</taxon>
        <taxon>Marivivens group</taxon>
        <taxon>Marivivens</taxon>
    </lineage>
</organism>
<name>A0A251X1P0_9RHOB</name>
<dbReference type="GO" id="GO:0005509">
    <property type="term" value="F:calcium ion binding"/>
    <property type="evidence" value="ECO:0007669"/>
    <property type="project" value="InterPro"/>
</dbReference>
<dbReference type="Pfam" id="PF13403">
    <property type="entry name" value="Hint_2"/>
    <property type="match status" value="1"/>
</dbReference>
<dbReference type="RefSeq" id="WP_165767719.1">
    <property type="nucleotide sequence ID" value="NZ_MSPP01000001.1"/>
</dbReference>
<feature type="domain" description="Hedgehog/Intein (Hint)" evidence="1">
    <location>
        <begin position="272"/>
        <end position="418"/>
    </location>
</feature>
<dbReference type="Gene3D" id="2.150.10.10">
    <property type="entry name" value="Serralysin-like metalloprotease, C-terminal"/>
    <property type="match status" value="1"/>
</dbReference>
<proteinExistence type="predicted"/>
<dbReference type="EMBL" id="MSPP01000001">
    <property type="protein sequence ID" value="OUD10607.1"/>
    <property type="molecule type" value="Genomic_DNA"/>
</dbReference>
<dbReference type="AlphaFoldDB" id="A0A251X1P0"/>
<gene>
    <name evidence="2" type="ORF">BVC71_03705</name>
</gene>
<dbReference type="InterPro" id="IPR001343">
    <property type="entry name" value="Hemolysn_Ca-bd"/>
</dbReference>